<evidence type="ECO:0000259" key="2">
    <source>
        <dbReference type="PROSITE" id="PS50206"/>
    </source>
</evidence>
<dbReference type="RefSeq" id="WP_229592645.1">
    <property type="nucleotide sequence ID" value="NZ_AP024485.1"/>
</dbReference>
<feature type="signal peptide" evidence="1">
    <location>
        <begin position="1"/>
        <end position="20"/>
    </location>
</feature>
<reference evidence="3" key="1">
    <citation type="journal article" date="2022" name="Arch. Microbiol.">
        <title>Pseudodesulfovibrio sediminis sp. nov., a mesophilic and neutrophilic sulfate-reducing bacterium isolated from sediment of a brackish lake.</title>
        <authorList>
            <person name="Takahashi A."/>
            <person name="Kojima H."/>
            <person name="Watanabe M."/>
            <person name="Fukui M."/>
        </authorList>
    </citation>
    <scope>NUCLEOTIDE SEQUENCE</scope>
    <source>
        <strain evidence="3">SF6</strain>
    </source>
</reference>
<dbReference type="Gene3D" id="3.40.250.10">
    <property type="entry name" value="Rhodanese-like domain"/>
    <property type="match status" value="1"/>
</dbReference>
<dbReference type="CDD" id="cd00158">
    <property type="entry name" value="RHOD"/>
    <property type="match status" value="1"/>
</dbReference>
<accession>A0ABN6ENR4</accession>
<organism evidence="3 4">
    <name type="scientific">Pseudodesulfovibrio sediminis</name>
    <dbReference type="NCBI Taxonomy" id="2810563"/>
    <lineage>
        <taxon>Bacteria</taxon>
        <taxon>Pseudomonadati</taxon>
        <taxon>Thermodesulfobacteriota</taxon>
        <taxon>Desulfovibrionia</taxon>
        <taxon>Desulfovibrionales</taxon>
        <taxon>Desulfovibrionaceae</taxon>
    </lineage>
</organism>
<dbReference type="EMBL" id="AP024485">
    <property type="protein sequence ID" value="BCS86929.1"/>
    <property type="molecule type" value="Genomic_DNA"/>
</dbReference>
<name>A0ABN6ENR4_9BACT</name>
<feature type="chain" id="PRO_5045591317" description="Rhodanese domain-containing protein" evidence="1">
    <location>
        <begin position="21"/>
        <end position="136"/>
    </location>
</feature>
<sequence length="136" mass="14972">MKRILIIALAALLLPVLAGASDYKYISQDDMRTHLDNHDAVTIVDICPMEQFAKGHLPGSIETNAYPVKTDEERAKLDAIMPKLTTSTDDIVIICPGGAGGAKRTYDFYKAKGVDESRLFILEKGMNGWPYQTVAK</sequence>
<dbReference type="InterPro" id="IPR036873">
    <property type="entry name" value="Rhodanese-like_dom_sf"/>
</dbReference>
<dbReference type="SUPFAM" id="SSF52821">
    <property type="entry name" value="Rhodanese/Cell cycle control phosphatase"/>
    <property type="match status" value="1"/>
</dbReference>
<gene>
    <name evidence="3" type="ORF">PSDVSF_01710</name>
</gene>
<feature type="domain" description="Rhodanese" evidence="2">
    <location>
        <begin position="37"/>
        <end position="135"/>
    </location>
</feature>
<dbReference type="PROSITE" id="PS50206">
    <property type="entry name" value="RHODANESE_3"/>
    <property type="match status" value="1"/>
</dbReference>
<protein>
    <recommendedName>
        <fullName evidence="2">Rhodanese domain-containing protein</fullName>
    </recommendedName>
</protein>
<evidence type="ECO:0000313" key="3">
    <source>
        <dbReference type="EMBL" id="BCS86929.1"/>
    </source>
</evidence>
<evidence type="ECO:0000313" key="4">
    <source>
        <dbReference type="Proteomes" id="UP001053296"/>
    </source>
</evidence>
<dbReference type="Pfam" id="PF00581">
    <property type="entry name" value="Rhodanese"/>
    <property type="match status" value="1"/>
</dbReference>
<dbReference type="Proteomes" id="UP001053296">
    <property type="component" value="Chromosome"/>
</dbReference>
<evidence type="ECO:0000256" key="1">
    <source>
        <dbReference type="SAM" id="SignalP"/>
    </source>
</evidence>
<dbReference type="InterPro" id="IPR001763">
    <property type="entry name" value="Rhodanese-like_dom"/>
</dbReference>
<keyword evidence="1" id="KW-0732">Signal</keyword>
<keyword evidence="4" id="KW-1185">Reference proteome</keyword>
<proteinExistence type="predicted"/>